<reference evidence="2 3" key="1">
    <citation type="submission" date="2019-12" db="EMBL/GenBank/DDBJ databases">
        <authorList>
            <person name="Zhang Y.-J."/>
        </authorList>
    </citation>
    <scope>NUCLEOTIDE SEQUENCE [LARGE SCALE GENOMIC DNA]</scope>
    <source>
        <strain evidence="2 3">CY05</strain>
    </source>
</reference>
<sequence length="277" mass="32112">MVGAKVTWITDKGQTGSVDLKRSKADQPSKFTADPRVSDWASFQQEVSKAAQTPYQYIFRGQTSTWRLRSAFHRTRRKDLVRYYEEDFQRVWHASIGQLGNTFDRNIPDHNGAFLHLLQHHGYPTPMLDWSYSPYIAAYFAYSSLVDKVKTMPQSNGKIRIFMFDAKQWRLDNVQILDLIHTMPHFSLLEPMAIANPRALPQQSVASLTNIDDIERYLALMQGERSKRYLKVFDLPQSEYESVLRQLNLMGISPGSLFPGMEGLCDEYRQRQFGYDP</sequence>
<dbReference type="SMART" id="SM00901">
    <property type="entry name" value="FRG"/>
    <property type="match status" value="1"/>
</dbReference>
<comment type="caution">
    <text evidence="2">The sequence shown here is derived from an EMBL/GenBank/DDBJ whole genome shotgun (WGS) entry which is preliminary data.</text>
</comment>
<evidence type="ECO:0000313" key="2">
    <source>
        <dbReference type="EMBL" id="MVO16867.1"/>
    </source>
</evidence>
<feature type="domain" description="FRG" evidence="1">
    <location>
        <begin position="53"/>
        <end position="161"/>
    </location>
</feature>
<dbReference type="InterPro" id="IPR014966">
    <property type="entry name" value="FRG-dom"/>
</dbReference>
<dbReference type="AlphaFoldDB" id="A0A6L6WLM6"/>
<protein>
    <submittedName>
        <fullName evidence="2">FRG domain-containing protein</fullName>
    </submittedName>
</protein>
<organism evidence="2 3">
    <name type="scientific">Parasedimentitalea huanghaiensis</name>
    <dbReference type="NCBI Taxonomy" id="2682100"/>
    <lineage>
        <taxon>Bacteria</taxon>
        <taxon>Pseudomonadati</taxon>
        <taxon>Pseudomonadota</taxon>
        <taxon>Alphaproteobacteria</taxon>
        <taxon>Rhodobacterales</taxon>
        <taxon>Paracoccaceae</taxon>
        <taxon>Parasedimentitalea</taxon>
    </lineage>
</organism>
<accession>A0A6L6WLM6</accession>
<dbReference type="Proteomes" id="UP000478892">
    <property type="component" value="Unassembled WGS sequence"/>
</dbReference>
<name>A0A6L6WLM6_9RHOB</name>
<dbReference type="EMBL" id="WQLV01000008">
    <property type="protein sequence ID" value="MVO16867.1"/>
    <property type="molecule type" value="Genomic_DNA"/>
</dbReference>
<dbReference type="Pfam" id="PF08867">
    <property type="entry name" value="FRG"/>
    <property type="match status" value="1"/>
</dbReference>
<evidence type="ECO:0000313" key="3">
    <source>
        <dbReference type="Proteomes" id="UP000478892"/>
    </source>
</evidence>
<proteinExistence type="predicted"/>
<evidence type="ECO:0000259" key="1">
    <source>
        <dbReference type="SMART" id="SM00901"/>
    </source>
</evidence>
<keyword evidence="3" id="KW-1185">Reference proteome</keyword>
<gene>
    <name evidence="2" type="ORF">GO984_13695</name>
</gene>